<reference evidence="3 4" key="1">
    <citation type="journal article" date="2016" name="Nat. Commun.">
        <title>Thousands of microbial genomes shed light on interconnected biogeochemical processes in an aquifer system.</title>
        <authorList>
            <person name="Anantharaman K."/>
            <person name="Brown C.T."/>
            <person name="Hug L.A."/>
            <person name="Sharon I."/>
            <person name="Castelle C.J."/>
            <person name="Probst A.J."/>
            <person name="Thomas B.C."/>
            <person name="Singh A."/>
            <person name="Wilkins M.J."/>
            <person name="Karaoz U."/>
            <person name="Brodie E.L."/>
            <person name="Williams K.H."/>
            <person name="Hubbard S.S."/>
            <person name="Banfield J.F."/>
        </authorList>
    </citation>
    <scope>NUCLEOTIDE SEQUENCE [LARGE SCALE GENOMIC DNA]</scope>
</reference>
<keyword evidence="1" id="KW-1133">Transmembrane helix</keyword>
<dbReference type="EMBL" id="MHSR01000016">
    <property type="protein sequence ID" value="OHA46412.1"/>
    <property type="molecule type" value="Genomic_DNA"/>
</dbReference>
<sequence>MRKGVAIALGNLIFVSGTGTIAYHFLEGWSWVDSFYFVGMHITTVGTAALEPTRDITKILAVFIDFAGIILGFYSLTIMAIFYFKNSDLGLWRMLSFGSSEKKKDQKTQ</sequence>
<feature type="domain" description="Potassium channel" evidence="2">
    <location>
        <begin position="12"/>
        <end position="84"/>
    </location>
</feature>
<evidence type="ECO:0000313" key="4">
    <source>
        <dbReference type="Proteomes" id="UP000178869"/>
    </source>
</evidence>
<dbReference type="Gene3D" id="1.10.287.70">
    <property type="match status" value="1"/>
</dbReference>
<evidence type="ECO:0000313" key="3">
    <source>
        <dbReference type="EMBL" id="OHA46412.1"/>
    </source>
</evidence>
<keyword evidence="1" id="KW-0812">Transmembrane</keyword>
<protein>
    <recommendedName>
        <fullName evidence="2">Potassium channel domain-containing protein</fullName>
    </recommendedName>
</protein>
<comment type="caution">
    <text evidence="3">The sequence shown here is derived from an EMBL/GenBank/DDBJ whole genome shotgun (WGS) entry which is preliminary data.</text>
</comment>
<accession>A0A1G2PFN8</accession>
<organism evidence="3 4">
    <name type="scientific">Candidatus Terrybacteria bacterium RIFCSPHIGHO2_01_FULL_43_35</name>
    <dbReference type="NCBI Taxonomy" id="1802361"/>
    <lineage>
        <taxon>Bacteria</taxon>
        <taxon>Candidatus Terryibacteriota</taxon>
    </lineage>
</organism>
<name>A0A1G2PFN8_9BACT</name>
<evidence type="ECO:0000256" key="1">
    <source>
        <dbReference type="SAM" id="Phobius"/>
    </source>
</evidence>
<dbReference type="Pfam" id="PF07885">
    <property type="entry name" value="Ion_trans_2"/>
    <property type="match status" value="1"/>
</dbReference>
<dbReference type="InterPro" id="IPR013099">
    <property type="entry name" value="K_chnl_dom"/>
</dbReference>
<gene>
    <name evidence="3" type="ORF">A2828_00500</name>
</gene>
<keyword evidence="1" id="KW-0472">Membrane</keyword>
<dbReference type="Proteomes" id="UP000178869">
    <property type="component" value="Unassembled WGS sequence"/>
</dbReference>
<dbReference type="AlphaFoldDB" id="A0A1G2PFN8"/>
<dbReference type="SUPFAM" id="SSF81324">
    <property type="entry name" value="Voltage-gated potassium channels"/>
    <property type="match status" value="1"/>
</dbReference>
<evidence type="ECO:0000259" key="2">
    <source>
        <dbReference type="Pfam" id="PF07885"/>
    </source>
</evidence>
<proteinExistence type="predicted"/>
<feature type="transmembrane region" description="Helical" evidence="1">
    <location>
        <begin position="59"/>
        <end position="84"/>
    </location>
</feature>
<feature type="transmembrane region" description="Helical" evidence="1">
    <location>
        <begin position="7"/>
        <end position="26"/>
    </location>
</feature>